<dbReference type="InterPro" id="IPR002168">
    <property type="entry name" value="Lipase_GDXG_HIS_AS"/>
</dbReference>
<dbReference type="InterPro" id="IPR050300">
    <property type="entry name" value="GDXG_lipolytic_enzyme"/>
</dbReference>
<dbReference type="PANTHER" id="PTHR48081:SF8">
    <property type="entry name" value="ALPHA_BETA HYDROLASE FOLD-3 DOMAIN-CONTAINING PROTEIN-RELATED"/>
    <property type="match status" value="1"/>
</dbReference>
<feature type="domain" description="Alpha/beta hydrolase fold-3" evidence="3">
    <location>
        <begin position="67"/>
        <end position="279"/>
    </location>
</feature>
<dbReference type="InterPro" id="IPR013094">
    <property type="entry name" value="AB_hydrolase_3"/>
</dbReference>
<evidence type="ECO:0000313" key="5">
    <source>
        <dbReference type="Proteomes" id="UP000242146"/>
    </source>
</evidence>
<dbReference type="Pfam" id="PF07859">
    <property type="entry name" value="Abhydrolase_3"/>
    <property type="match status" value="1"/>
</dbReference>
<evidence type="ECO:0000259" key="3">
    <source>
        <dbReference type="Pfam" id="PF07859"/>
    </source>
</evidence>
<evidence type="ECO:0000256" key="2">
    <source>
        <dbReference type="ARBA" id="ARBA00022801"/>
    </source>
</evidence>
<dbReference type="SUPFAM" id="SSF53474">
    <property type="entry name" value="alpha/beta-Hydrolases"/>
    <property type="match status" value="1"/>
</dbReference>
<sequence length="303" mass="33121">MMRKNNITMSNLEPVALRQREAATPRPPGFSVPDTVVQERDIPVGDHTVKLISVRPPGAETDVLPGLIYLHGGGWVIGSFKTHEKLVKDVCALANVAVLFVDYSLSPEVKFPVAVEEVYEAALWIHGNAASLNVDSNKLVMAGDSAGGTMTAVTALLLNERGHPDILKGQVLLYPSASERPQDYASFEEFGKGDYVLSQKDVDFFTKKYLPDGADALSDFRFAPLLATDEQMKGLPRAMVITAECDVLRDNGEHYARRLTEAGVDTTCIRMIGAIHGYASYAIPTGVYKHTLHSINAFIHDCF</sequence>
<dbReference type="PROSITE" id="PS01173">
    <property type="entry name" value="LIPASE_GDXG_HIS"/>
    <property type="match status" value="1"/>
</dbReference>
<keyword evidence="2" id="KW-0378">Hydrolase</keyword>
<dbReference type="AlphaFoldDB" id="A0A1X2G453"/>
<evidence type="ECO:0000256" key="1">
    <source>
        <dbReference type="ARBA" id="ARBA00010515"/>
    </source>
</evidence>
<gene>
    <name evidence="4" type="ORF">DM01DRAFT_1329254</name>
</gene>
<dbReference type="STRING" id="101127.A0A1X2G453"/>
<dbReference type="InterPro" id="IPR029058">
    <property type="entry name" value="AB_hydrolase_fold"/>
</dbReference>
<proteinExistence type="inferred from homology"/>
<organism evidence="4 5">
    <name type="scientific">Hesseltinella vesiculosa</name>
    <dbReference type="NCBI Taxonomy" id="101127"/>
    <lineage>
        <taxon>Eukaryota</taxon>
        <taxon>Fungi</taxon>
        <taxon>Fungi incertae sedis</taxon>
        <taxon>Mucoromycota</taxon>
        <taxon>Mucoromycotina</taxon>
        <taxon>Mucoromycetes</taxon>
        <taxon>Mucorales</taxon>
        <taxon>Cunninghamellaceae</taxon>
        <taxon>Hesseltinella</taxon>
    </lineage>
</organism>
<dbReference type="Gene3D" id="3.40.50.1820">
    <property type="entry name" value="alpha/beta hydrolase"/>
    <property type="match status" value="1"/>
</dbReference>
<evidence type="ECO:0000313" key="4">
    <source>
        <dbReference type="EMBL" id="ORX44285.1"/>
    </source>
</evidence>
<reference evidence="4 5" key="1">
    <citation type="submission" date="2016-07" db="EMBL/GenBank/DDBJ databases">
        <title>Pervasive Adenine N6-methylation of Active Genes in Fungi.</title>
        <authorList>
            <consortium name="DOE Joint Genome Institute"/>
            <person name="Mondo S.J."/>
            <person name="Dannebaum R.O."/>
            <person name="Kuo R.C."/>
            <person name="Labutti K."/>
            <person name="Haridas S."/>
            <person name="Kuo A."/>
            <person name="Salamov A."/>
            <person name="Ahrendt S.R."/>
            <person name="Lipzen A."/>
            <person name="Sullivan W."/>
            <person name="Andreopoulos W.B."/>
            <person name="Clum A."/>
            <person name="Lindquist E."/>
            <person name="Daum C."/>
            <person name="Ramamoorthy G.K."/>
            <person name="Gryganskyi A."/>
            <person name="Culley D."/>
            <person name="Magnuson J.K."/>
            <person name="James T.Y."/>
            <person name="O'Malley M.A."/>
            <person name="Stajich J.E."/>
            <person name="Spatafora J.W."/>
            <person name="Visel A."/>
            <person name="Grigoriev I.V."/>
        </authorList>
    </citation>
    <scope>NUCLEOTIDE SEQUENCE [LARGE SCALE GENOMIC DNA]</scope>
    <source>
        <strain evidence="4 5">NRRL 3301</strain>
    </source>
</reference>
<dbReference type="OrthoDB" id="408631at2759"/>
<keyword evidence="5" id="KW-1185">Reference proteome</keyword>
<accession>A0A1X2G453</accession>
<comment type="similarity">
    <text evidence="1">Belongs to the 'GDXG' lipolytic enzyme family.</text>
</comment>
<dbReference type="Proteomes" id="UP000242146">
    <property type="component" value="Unassembled WGS sequence"/>
</dbReference>
<comment type="caution">
    <text evidence="4">The sequence shown here is derived from an EMBL/GenBank/DDBJ whole genome shotgun (WGS) entry which is preliminary data.</text>
</comment>
<protein>
    <recommendedName>
        <fullName evidence="3">Alpha/beta hydrolase fold-3 domain-containing protein</fullName>
    </recommendedName>
</protein>
<name>A0A1X2G453_9FUNG</name>
<dbReference type="EMBL" id="MCGT01000049">
    <property type="protein sequence ID" value="ORX44285.1"/>
    <property type="molecule type" value="Genomic_DNA"/>
</dbReference>
<dbReference type="PANTHER" id="PTHR48081">
    <property type="entry name" value="AB HYDROLASE SUPERFAMILY PROTEIN C4A8.06C"/>
    <property type="match status" value="1"/>
</dbReference>
<dbReference type="GO" id="GO:0016787">
    <property type="term" value="F:hydrolase activity"/>
    <property type="evidence" value="ECO:0007669"/>
    <property type="project" value="UniProtKB-KW"/>
</dbReference>